<accession>A0A6P7FKG7</accession>
<evidence type="ECO:0000313" key="3">
    <source>
        <dbReference type="Proteomes" id="UP001652700"/>
    </source>
</evidence>
<dbReference type="EnsemblMetazoa" id="XM_028280685.2">
    <property type="protein sequence ID" value="XP_028136486.1"/>
    <property type="gene ID" value="LOC114331191"/>
</dbReference>
<evidence type="ECO:0000313" key="2">
    <source>
        <dbReference type="EnsemblMetazoa" id="XP_028136486.1"/>
    </source>
</evidence>
<dbReference type="KEGG" id="dvv:114331191"/>
<dbReference type="Proteomes" id="UP001652700">
    <property type="component" value="Unplaced"/>
</dbReference>
<dbReference type="GeneID" id="114331191"/>
<proteinExistence type="predicted"/>
<keyword evidence="1" id="KW-0472">Membrane</keyword>
<evidence type="ECO:0000313" key="4">
    <source>
        <dbReference type="RefSeq" id="XP_028136486.1"/>
    </source>
</evidence>
<keyword evidence="3" id="KW-1185">Reference proteome</keyword>
<keyword evidence="1" id="KW-0812">Transmembrane</keyword>
<evidence type="ECO:0000256" key="1">
    <source>
        <dbReference type="SAM" id="Phobius"/>
    </source>
</evidence>
<organism evidence="4">
    <name type="scientific">Diabrotica virgifera virgifera</name>
    <name type="common">western corn rootworm</name>
    <dbReference type="NCBI Taxonomy" id="50390"/>
    <lineage>
        <taxon>Eukaryota</taxon>
        <taxon>Metazoa</taxon>
        <taxon>Ecdysozoa</taxon>
        <taxon>Arthropoda</taxon>
        <taxon>Hexapoda</taxon>
        <taxon>Insecta</taxon>
        <taxon>Pterygota</taxon>
        <taxon>Neoptera</taxon>
        <taxon>Endopterygota</taxon>
        <taxon>Coleoptera</taxon>
        <taxon>Polyphaga</taxon>
        <taxon>Cucujiformia</taxon>
        <taxon>Chrysomeloidea</taxon>
        <taxon>Chrysomelidae</taxon>
        <taxon>Galerucinae</taxon>
        <taxon>Diabroticina</taxon>
        <taxon>Diabroticites</taxon>
        <taxon>Diabrotica</taxon>
    </lineage>
</organism>
<dbReference type="RefSeq" id="XP_028136486.1">
    <property type="nucleotide sequence ID" value="XM_028280685.1"/>
</dbReference>
<name>A0A6P7FKG7_DIAVI</name>
<reference evidence="2" key="2">
    <citation type="submission" date="2025-05" db="UniProtKB">
        <authorList>
            <consortium name="EnsemblMetazoa"/>
        </authorList>
    </citation>
    <scope>IDENTIFICATION</scope>
</reference>
<keyword evidence="1" id="KW-1133">Transmembrane helix</keyword>
<dbReference type="AlphaFoldDB" id="A0A6P7FKG7"/>
<dbReference type="InParanoid" id="A0A6P7FKG7"/>
<protein>
    <submittedName>
        <fullName evidence="4">Uncharacterized protein LOC114331191</fullName>
    </submittedName>
</protein>
<feature type="transmembrane region" description="Helical" evidence="1">
    <location>
        <begin position="6"/>
        <end position="28"/>
    </location>
</feature>
<reference evidence="4" key="1">
    <citation type="submission" date="2025-04" db="UniProtKB">
        <authorList>
            <consortium name="RefSeq"/>
        </authorList>
    </citation>
    <scope>IDENTIFICATION</scope>
    <source>
        <tissue evidence="4">Whole insect</tissue>
    </source>
</reference>
<sequence length="171" mass="19121">MKLNLPIVLVIFLGSVQLNEGFLLGYLWRKYRGCRPKCNNIIITDANVGAAKGCVTNIINNYRHPETFKEIVYEKVTTTAEKWKVNVVTRGLFSNFRHFVKPVYNTLSTVIAAILPAGKDVFDILAEVIIKIIEFFTGHNPPLMDLINKLAVVLASLARNAYSTAIKVILA</sequence>
<gene>
    <name evidence="4" type="primary">LOC114331191</name>
</gene>